<gene>
    <name evidence="6" type="ORF">BFC17_14975</name>
</gene>
<dbReference type="PRINTS" id="PR00039">
    <property type="entry name" value="HTHLYSR"/>
</dbReference>
<dbReference type="RefSeq" id="WP_070175790.1">
    <property type="nucleotide sequence ID" value="NZ_BMJR01000001.1"/>
</dbReference>
<dbReference type="Pfam" id="PF03466">
    <property type="entry name" value="LysR_substrate"/>
    <property type="match status" value="1"/>
</dbReference>
<dbReference type="InterPro" id="IPR036390">
    <property type="entry name" value="WH_DNA-bd_sf"/>
</dbReference>
<dbReference type="GO" id="GO:0003700">
    <property type="term" value="F:DNA-binding transcription factor activity"/>
    <property type="evidence" value="ECO:0007669"/>
    <property type="project" value="InterPro"/>
</dbReference>
<dbReference type="EMBL" id="MJIC01000010">
    <property type="protein sequence ID" value="OFI34872.1"/>
    <property type="molecule type" value="Genomic_DNA"/>
</dbReference>
<dbReference type="Proteomes" id="UP000176037">
    <property type="component" value="Unassembled WGS sequence"/>
</dbReference>
<dbReference type="Gene3D" id="1.10.10.10">
    <property type="entry name" value="Winged helix-like DNA-binding domain superfamily/Winged helix DNA-binding domain"/>
    <property type="match status" value="1"/>
</dbReference>
<dbReference type="PANTHER" id="PTHR30579">
    <property type="entry name" value="TRANSCRIPTIONAL REGULATOR"/>
    <property type="match status" value="1"/>
</dbReference>
<accession>A0A1E8FG00</accession>
<dbReference type="InterPro" id="IPR000847">
    <property type="entry name" value="LysR_HTH_N"/>
</dbReference>
<feature type="domain" description="HTH lysR-type" evidence="5">
    <location>
        <begin position="1"/>
        <end position="58"/>
    </location>
</feature>
<proteinExistence type="inferred from homology"/>
<evidence type="ECO:0000256" key="2">
    <source>
        <dbReference type="ARBA" id="ARBA00023015"/>
    </source>
</evidence>
<dbReference type="GO" id="GO:0003677">
    <property type="term" value="F:DNA binding"/>
    <property type="evidence" value="ECO:0007669"/>
    <property type="project" value="UniProtKB-KW"/>
</dbReference>
<comment type="similarity">
    <text evidence="1">Belongs to the LysR transcriptional regulatory family.</text>
</comment>
<organism evidence="6 7">
    <name type="scientific">Alteromonas lipolytica</name>
    <dbReference type="NCBI Taxonomy" id="1856405"/>
    <lineage>
        <taxon>Bacteria</taxon>
        <taxon>Pseudomonadati</taxon>
        <taxon>Pseudomonadota</taxon>
        <taxon>Gammaproteobacteria</taxon>
        <taxon>Alteromonadales</taxon>
        <taxon>Alteromonadaceae</taxon>
        <taxon>Alteromonas/Salinimonas group</taxon>
        <taxon>Alteromonas</taxon>
    </lineage>
</organism>
<dbReference type="Pfam" id="PF00126">
    <property type="entry name" value="HTH_1"/>
    <property type="match status" value="1"/>
</dbReference>
<keyword evidence="7" id="KW-1185">Reference proteome</keyword>
<dbReference type="FunFam" id="1.10.10.10:FF:000001">
    <property type="entry name" value="LysR family transcriptional regulator"/>
    <property type="match status" value="1"/>
</dbReference>
<dbReference type="SUPFAM" id="SSF46785">
    <property type="entry name" value="Winged helix' DNA-binding domain"/>
    <property type="match status" value="1"/>
</dbReference>
<keyword evidence="2" id="KW-0805">Transcription regulation</keyword>
<keyword evidence="4" id="KW-0804">Transcription</keyword>
<dbReference type="CDD" id="cd05466">
    <property type="entry name" value="PBP2_LTTR_substrate"/>
    <property type="match status" value="1"/>
</dbReference>
<dbReference type="AlphaFoldDB" id="A0A1E8FG00"/>
<protein>
    <submittedName>
        <fullName evidence="6">LysR family transcriptional regulator</fullName>
    </submittedName>
</protein>
<evidence type="ECO:0000259" key="5">
    <source>
        <dbReference type="PROSITE" id="PS50931"/>
    </source>
</evidence>
<evidence type="ECO:0000313" key="6">
    <source>
        <dbReference type="EMBL" id="OFI34872.1"/>
    </source>
</evidence>
<reference evidence="6 7" key="1">
    <citation type="submission" date="2016-09" db="EMBL/GenBank/DDBJ databases">
        <title>Alteromonas lipolytica, a new species isolated from sea water.</title>
        <authorList>
            <person name="Wu Y.-H."/>
            <person name="Cheng H."/>
            <person name="Xu X.-W."/>
        </authorList>
    </citation>
    <scope>NUCLEOTIDE SEQUENCE [LARGE SCALE GENOMIC DNA]</scope>
    <source>
        <strain evidence="6 7">JW12</strain>
    </source>
</reference>
<dbReference type="SUPFAM" id="SSF53850">
    <property type="entry name" value="Periplasmic binding protein-like II"/>
    <property type="match status" value="1"/>
</dbReference>
<sequence length="280" mass="31874">MDIRFLTTFVEVVKTRHFGKAAENLYLTQSAVSARIKQLEEYFHTTLFVRHRNSIQLTPAGERLLPYAEQLSATLLQAKQELQREAGEYLVCGAGQLNNEIWMPGLLHQIHAAFPEWAIKAEVLPSEQISRQLHDRSVDIAFSSEPLKSEEFTGQLLKAMPLGLFSIHQHEVNTDPEQFVAIDWGSKARDELLTRFPEYRDAKFTTNSLRLALATLQQEGGIAVLPVGLDWSQWGLQNVKCIDHFTNAQCKLYMYYMKSVRRSIVPDVVSLVSQHFASDV</sequence>
<dbReference type="PANTHER" id="PTHR30579:SF8">
    <property type="entry name" value="HTH-TYPE TRANSCRIPTIONAL REGULATOR HDFR"/>
    <property type="match status" value="1"/>
</dbReference>
<dbReference type="InterPro" id="IPR036388">
    <property type="entry name" value="WH-like_DNA-bd_sf"/>
</dbReference>
<dbReference type="InterPro" id="IPR005119">
    <property type="entry name" value="LysR_subst-bd"/>
</dbReference>
<dbReference type="InterPro" id="IPR050176">
    <property type="entry name" value="LTTR"/>
</dbReference>
<comment type="caution">
    <text evidence="6">The sequence shown here is derived from an EMBL/GenBank/DDBJ whole genome shotgun (WGS) entry which is preliminary data.</text>
</comment>
<dbReference type="OrthoDB" id="9786526at2"/>
<evidence type="ECO:0000256" key="4">
    <source>
        <dbReference type="ARBA" id="ARBA00023163"/>
    </source>
</evidence>
<evidence type="ECO:0000313" key="7">
    <source>
        <dbReference type="Proteomes" id="UP000176037"/>
    </source>
</evidence>
<dbReference type="Gene3D" id="3.40.190.290">
    <property type="match status" value="1"/>
</dbReference>
<dbReference type="STRING" id="1856405.BFC17_14975"/>
<dbReference type="PROSITE" id="PS50931">
    <property type="entry name" value="HTH_LYSR"/>
    <property type="match status" value="1"/>
</dbReference>
<keyword evidence="3" id="KW-0238">DNA-binding</keyword>
<evidence type="ECO:0000256" key="3">
    <source>
        <dbReference type="ARBA" id="ARBA00023125"/>
    </source>
</evidence>
<evidence type="ECO:0000256" key="1">
    <source>
        <dbReference type="ARBA" id="ARBA00009437"/>
    </source>
</evidence>
<name>A0A1E8FG00_9ALTE</name>